<evidence type="ECO:0000256" key="3">
    <source>
        <dbReference type="ARBA" id="ARBA00023194"/>
    </source>
</evidence>
<evidence type="ECO:0000313" key="5">
    <source>
        <dbReference type="EMBL" id="QTR46326.1"/>
    </source>
</evidence>
<dbReference type="Proteomes" id="UP000672039">
    <property type="component" value="Chromosome"/>
</dbReference>
<name>A0ABX7WSV2_9GAMM</name>
<dbReference type="GO" id="GO:0051213">
    <property type="term" value="F:dioxygenase activity"/>
    <property type="evidence" value="ECO:0007669"/>
    <property type="project" value="UniProtKB-KW"/>
</dbReference>
<feature type="domain" description="TauD/TfdA-like" evidence="4">
    <location>
        <begin position="77"/>
        <end position="285"/>
    </location>
</feature>
<evidence type="ECO:0000259" key="4">
    <source>
        <dbReference type="Pfam" id="PF02668"/>
    </source>
</evidence>
<keyword evidence="3" id="KW-0045">Antibiotic biosynthesis</keyword>
<dbReference type="InterPro" id="IPR042098">
    <property type="entry name" value="TauD-like_sf"/>
</dbReference>
<dbReference type="InterPro" id="IPR003819">
    <property type="entry name" value="TauD/TfdA-like"/>
</dbReference>
<dbReference type="Pfam" id="PF02668">
    <property type="entry name" value="TauD"/>
    <property type="match status" value="1"/>
</dbReference>
<dbReference type="SUPFAM" id="SSF51197">
    <property type="entry name" value="Clavaminate synthase-like"/>
    <property type="match status" value="1"/>
</dbReference>
<accession>A0ABX7WSV2</accession>
<reference evidence="5 6" key="1">
    <citation type="submission" date="2021-04" db="EMBL/GenBank/DDBJ databases">
        <title>Genomics, taxonomy and metabolism of representatives of sulfur bacteria of the genus Thiothrix: Thiothrix fructosivorans QT, Thiothrix unzii A1T and three new species, Thiothrix subterranea sp. nov., Thiothrix litoralis sp. nov. and 'Candidatus Thiothrix anitrata' sp. nov.</title>
        <authorList>
            <person name="Ravin N.V."/>
            <person name="Smolyakov D."/>
            <person name="Rudenko T.S."/>
            <person name="Mardanov A.V."/>
            <person name="Beletsky A.V."/>
            <person name="Markov N.D."/>
            <person name="Fomenkov A.I."/>
            <person name="Roberts R.J."/>
            <person name="Karnachuk O.V."/>
            <person name="Novikov A."/>
            <person name="Grabovich M.Y."/>
        </authorList>
    </citation>
    <scope>NUCLEOTIDE SEQUENCE [LARGE SCALE GENOMIC DNA]</scope>
    <source>
        <strain evidence="5 6">AS</strain>
    </source>
</reference>
<evidence type="ECO:0000256" key="1">
    <source>
        <dbReference type="ARBA" id="ARBA00001954"/>
    </source>
</evidence>
<proteinExistence type="predicted"/>
<keyword evidence="6" id="KW-1185">Reference proteome</keyword>
<dbReference type="PANTHER" id="PTHR10696:SF56">
    <property type="entry name" value="TAUD_TFDA-LIKE DOMAIN-CONTAINING PROTEIN"/>
    <property type="match status" value="1"/>
</dbReference>
<dbReference type="EMBL" id="CP072801">
    <property type="protein sequence ID" value="QTR46326.1"/>
    <property type="molecule type" value="Genomic_DNA"/>
</dbReference>
<dbReference type="Gene3D" id="3.60.130.10">
    <property type="entry name" value="Clavaminate synthase-like"/>
    <property type="match status" value="1"/>
</dbReference>
<evidence type="ECO:0000256" key="2">
    <source>
        <dbReference type="ARBA" id="ARBA00023002"/>
    </source>
</evidence>
<evidence type="ECO:0000313" key="6">
    <source>
        <dbReference type="Proteomes" id="UP000672039"/>
    </source>
</evidence>
<gene>
    <name evidence="5" type="ORF">J9253_20535</name>
</gene>
<dbReference type="RefSeq" id="WP_210222665.1">
    <property type="nucleotide sequence ID" value="NZ_CP072801.1"/>
</dbReference>
<comment type="cofactor">
    <cofactor evidence="1">
        <name>Fe(2+)</name>
        <dbReference type="ChEBI" id="CHEBI:29033"/>
    </cofactor>
</comment>
<keyword evidence="5" id="KW-0223">Dioxygenase</keyword>
<dbReference type="PANTHER" id="PTHR10696">
    <property type="entry name" value="GAMMA-BUTYROBETAINE HYDROXYLASE-RELATED"/>
    <property type="match status" value="1"/>
</dbReference>
<organism evidence="5 6">
    <name type="scientific">Thiothrix litoralis</name>
    <dbReference type="NCBI Taxonomy" id="2891210"/>
    <lineage>
        <taxon>Bacteria</taxon>
        <taxon>Pseudomonadati</taxon>
        <taxon>Pseudomonadota</taxon>
        <taxon>Gammaproteobacteria</taxon>
        <taxon>Thiotrichales</taxon>
        <taxon>Thiotrichaceae</taxon>
        <taxon>Thiothrix</taxon>
    </lineage>
</organism>
<keyword evidence="2" id="KW-0560">Oxidoreductase</keyword>
<dbReference type="InterPro" id="IPR050411">
    <property type="entry name" value="AlphaKG_dependent_hydroxylases"/>
</dbReference>
<protein>
    <submittedName>
        <fullName evidence="5">TauD/TfdA family dioxygenase</fullName>
    </submittedName>
</protein>
<sequence length="302" mass="34591">MTHSLFLLDDEALYQHWREQKLQNYPAHLEDLIVEVNDPRHLTDAEHQAILTRCRKANMAIYVGKTGDDPDRNIPHRLAQQFGLLHLNHNWLADDDGLTSLTVAAGDSGEREHYIPYSNRAIQWHTDGYYNPPDQQVHGLLLHCVQSAPTGGENRLLDHEMAYLHLRDQNPDYIRALMQPDVMTIPARTHGNTVARAENVGPVFSVNPLTGDLHMRYTIRGRNVVWKNDPLTLEALAALSNWLEGESRYIFRGKLEPGMGLVSNNVLHDRSGFEDAPERHRLLYRARYMDRLAGTGMREWLA</sequence>